<dbReference type="Pfam" id="PF02371">
    <property type="entry name" value="Transposase_20"/>
    <property type="match status" value="1"/>
</dbReference>
<dbReference type="Proteomes" id="UP001597544">
    <property type="component" value="Unassembled WGS sequence"/>
</dbReference>
<dbReference type="PANTHER" id="PTHR33055">
    <property type="entry name" value="TRANSPOSASE FOR INSERTION SEQUENCE ELEMENT IS1111A"/>
    <property type="match status" value="1"/>
</dbReference>
<evidence type="ECO:0000259" key="2">
    <source>
        <dbReference type="Pfam" id="PF02371"/>
    </source>
</evidence>
<feature type="non-terminal residue" evidence="3">
    <location>
        <position position="216"/>
    </location>
</feature>
<reference evidence="4" key="1">
    <citation type="journal article" date="2019" name="Int. J. Syst. Evol. Microbiol.">
        <title>The Global Catalogue of Microorganisms (GCM) 10K type strain sequencing project: providing services to taxonomists for standard genome sequencing and annotation.</title>
        <authorList>
            <consortium name="The Broad Institute Genomics Platform"/>
            <consortium name="The Broad Institute Genome Sequencing Center for Infectious Disease"/>
            <person name="Wu L."/>
            <person name="Ma J."/>
        </authorList>
    </citation>
    <scope>NUCLEOTIDE SEQUENCE [LARGE SCALE GENOMIC DNA]</scope>
    <source>
        <strain evidence="4">KCTC 42498</strain>
    </source>
</reference>
<keyword evidence="4" id="KW-1185">Reference proteome</keyword>
<sequence length="216" mass="24430">MRCETANRLHAEAYSMHTGKSTVKRLRKTLQLYDAQLQSIRQEIKEVIAADALLQEKINKVTTIKGVGVLTAATVVAETNGFALFTNQKQLVSYAGYDVVENQSGNRVGRTRISKQGNSHIRRILHMPALHAMRRNVPVCRALFDRLTGKGKKKMLAYVAVQKKLLVLIYTLWKRDEAWQENKQGLLQPDLEEDIPHLSAKSSLSGKVKIRKIQLK</sequence>
<dbReference type="RefSeq" id="WP_377511932.1">
    <property type="nucleotide sequence ID" value="NZ_JBHULU010000032.1"/>
</dbReference>
<feature type="domain" description="Transposase IS116/IS110/IS902 C-terminal" evidence="2">
    <location>
        <begin position="60"/>
        <end position="143"/>
    </location>
</feature>
<dbReference type="InterPro" id="IPR003346">
    <property type="entry name" value="Transposase_20"/>
</dbReference>
<gene>
    <name evidence="3" type="ORF">ACFSRY_19150</name>
</gene>
<dbReference type="EMBL" id="JBHULU010000032">
    <property type="protein sequence ID" value="MFD2515998.1"/>
    <property type="molecule type" value="Genomic_DNA"/>
</dbReference>
<name>A0ABW5IRB2_9BACT</name>
<evidence type="ECO:0000313" key="4">
    <source>
        <dbReference type="Proteomes" id="UP001597544"/>
    </source>
</evidence>
<keyword evidence="1" id="KW-0175">Coiled coil</keyword>
<dbReference type="PANTHER" id="PTHR33055:SF13">
    <property type="entry name" value="TRANSPOSASE"/>
    <property type="match status" value="1"/>
</dbReference>
<evidence type="ECO:0000313" key="3">
    <source>
        <dbReference type="EMBL" id="MFD2515998.1"/>
    </source>
</evidence>
<evidence type="ECO:0000256" key="1">
    <source>
        <dbReference type="SAM" id="Coils"/>
    </source>
</evidence>
<protein>
    <submittedName>
        <fullName evidence="3">Transposase</fullName>
    </submittedName>
</protein>
<comment type="caution">
    <text evidence="3">The sequence shown here is derived from an EMBL/GenBank/DDBJ whole genome shotgun (WGS) entry which is preliminary data.</text>
</comment>
<proteinExistence type="predicted"/>
<feature type="coiled-coil region" evidence="1">
    <location>
        <begin position="23"/>
        <end position="50"/>
    </location>
</feature>
<accession>A0ABW5IRB2</accession>
<organism evidence="3 4">
    <name type="scientific">Pontibacter locisalis</name>
    <dbReference type="NCBI Taxonomy" id="1719035"/>
    <lineage>
        <taxon>Bacteria</taxon>
        <taxon>Pseudomonadati</taxon>
        <taxon>Bacteroidota</taxon>
        <taxon>Cytophagia</taxon>
        <taxon>Cytophagales</taxon>
        <taxon>Hymenobacteraceae</taxon>
        <taxon>Pontibacter</taxon>
    </lineage>
</organism>
<dbReference type="InterPro" id="IPR047650">
    <property type="entry name" value="Transpos_IS110"/>
</dbReference>